<organism evidence="1 2">
    <name type="scientific">Rhododendron molle</name>
    <name type="common">Chinese azalea</name>
    <name type="synonym">Azalea mollis</name>
    <dbReference type="NCBI Taxonomy" id="49168"/>
    <lineage>
        <taxon>Eukaryota</taxon>
        <taxon>Viridiplantae</taxon>
        <taxon>Streptophyta</taxon>
        <taxon>Embryophyta</taxon>
        <taxon>Tracheophyta</taxon>
        <taxon>Spermatophyta</taxon>
        <taxon>Magnoliopsida</taxon>
        <taxon>eudicotyledons</taxon>
        <taxon>Gunneridae</taxon>
        <taxon>Pentapetalae</taxon>
        <taxon>asterids</taxon>
        <taxon>Ericales</taxon>
        <taxon>Ericaceae</taxon>
        <taxon>Ericoideae</taxon>
        <taxon>Rhodoreae</taxon>
        <taxon>Rhododendron</taxon>
    </lineage>
</organism>
<comment type="caution">
    <text evidence="1">The sequence shown here is derived from an EMBL/GenBank/DDBJ whole genome shotgun (WGS) entry which is preliminary data.</text>
</comment>
<dbReference type="EMBL" id="CM046388">
    <property type="protein sequence ID" value="KAI8573223.1"/>
    <property type="molecule type" value="Genomic_DNA"/>
</dbReference>
<evidence type="ECO:0000313" key="1">
    <source>
        <dbReference type="EMBL" id="KAI8573223.1"/>
    </source>
</evidence>
<protein>
    <submittedName>
        <fullName evidence="1">Uncharacterized protein</fullName>
    </submittedName>
</protein>
<keyword evidence="2" id="KW-1185">Reference proteome</keyword>
<proteinExistence type="predicted"/>
<gene>
    <name evidence="1" type="ORF">RHMOL_Rhmol01G0262000</name>
</gene>
<reference evidence="1" key="1">
    <citation type="submission" date="2022-02" db="EMBL/GenBank/DDBJ databases">
        <title>Plant Genome Project.</title>
        <authorList>
            <person name="Zhang R.-G."/>
        </authorList>
    </citation>
    <scope>NUCLEOTIDE SEQUENCE</scope>
    <source>
        <strain evidence="1">AT1</strain>
    </source>
</reference>
<name>A0ACC0Q8A9_RHOML</name>
<accession>A0ACC0Q8A9</accession>
<sequence>MTTGNKQARVVKGSKSGVQRSKAAVGKRQRVEEGSEAGIEGSKAAVGSTHANPYLLFLDDYIKKAKSANKSPRFIVAKCTKPATEQWKKMTDEEKAPYMELAKQRKARMNKQIPKGKKKNALPVFFCRCSPLKLVKVNAALTKDQQDAVDKLGFGSMLQLKCRMLNRDSISRLVKHFNPITRSLEFGRVRVHTITPDDV</sequence>
<dbReference type="Proteomes" id="UP001062846">
    <property type="component" value="Chromosome 1"/>
</dbReference>
<evidence type="ECO:0000313" key="2">
    <source>
        <dbReference type="Proteomes" id="UP001062846"/>
    </source>
</evidence>